<proteinExistence type="inferred from homology"/>
<evidence type="ECO:0000256" key="6">
    <source>
        <dbReference type="ARBA" id="ARBA00022833"/>
    </source>
</evidence>
<dbReference type="InterPro" id="IPR005467">
    <property type="entry name" value="His_kinase_dom"/>
</dbReference>
<feature type="domain" description="Histidine kinase" evidence="9">
    <location>
        <begin position="511"/>
        <end position="631"/>
    </location>
</feature>
<dbReference type="FunFam" id="1.10.287.130:FF:000100">
    <property type="entry name" value="Sensor histidine kinase/response regulator"/>
    <property type="match status" value="1"/>
</dbReference>
<dbReference type="InterPro" id="IPR011650">
    <property type="entry name" value="Peptidase_M20_dimer"/>
</dbReference>
<keyword evidence="11" id="KW-0645">Protease</keyword>
<dbReference type="Gene3D" id="3.40.50.2300">
    <property type="match status" value="1"/>
</dbReference>
<dbReference type="CDD" id="cd17546">
    <property type="entry name" value="REC_hyHK_CKI1_RcsC-like"/>
    <property type="match status" value="1"/>
</dbReference>
<dbReference type="InterPro" id="IPR001261">
    <property type="entry name" value="ArgE/DapE_CS"/>
</dbReference>
<dbReference type="SMART" id="SM00448">
    <property type="entry name" value="REC"/>
    <property type="match status" value="1"/>
</dbReference>
<dbReference type="Gene3D" id="3.30.70.360">
    <property type="match status" value="1"/>
</dbReference>
<keyword evidence="3 7" id="KW-0597">Phosphoprotein</keyword>
<dbReference type="GO" id="GO:0000155">
    <property type="term" value="F:phosphorelay sensor kinase activity"/>
    <property type="evidence" value="ECO:0007669"/>
    <property type="project" value="InterPro"/>
</dbReference>
<dbReference type="InterPro" id="IPR036264">
    <property type="entry name" value="Bact_exopeptidase_dim_dom"/>
</dbReference>
<organism evidence="11">
    <name type="scientific">Talaromyces marneffei PM1</name>
    <dbReference type="NCBI Taxonomy" id="1077442"/>
    <lineage>
        <taxon>Eukaryota</taxon>
        <taxon>Fungi</taxon>
        <taxon>Dikarya</taxon>
        <taxon>Ascomycota</taxon>
        <taxon>Pezizomycotina</taxon>
        <taxon>Eurotiomycetes</taxon>
        <taxon>Eurotiomycetidae</taxon>
        <taxon>Eurotiales</taxon>
        <taxon>Trichocomaceae</taxon>
        <taxon>Talaromyces</taxon>
        <taxon>Talaromyces sect. Talaromyces</taxon>
    </lineage>
</organism>
<dbReference type="Pfam" id="PF07687">
    <property type="entry name" value="M20_dimer"/>
    <property type="match status" value="1"/>
</dbReference>
<feature type="region of interest" description="Disordered" evidence="8">
    <location>
        <begin position="772"/>
        <end position="804"/>
    </location>
</feature>
<dbReference type="InterPro" id="IPR003594">
    <property type="entry name" value="HATPase_dom"/>
</dbReference>
<sequence>MAAASDNRKVWKTLDTSIPRLSLCLASEGFEKSLHHGDAGFTTLMNKYFDNCESHAAERLVRLKKALKLPNTKLPWDKVLEEVTTLTQAQCAFVSYELDNNTSSEGTPQDMTIKCYYNDGSENQGSLKDRNHPAISTVLQHTEHGKVLLIPQGLRSSVTSSDILFAADALIAVPLSSGERNFGHFGLMWTVYGLQKKSLSWSYIEMLLHSLEDLITQRVLDETGSQTQLSEPALSLPSKPLSQEIDAHPQPTSAPASPIFAHPLKPYAPSLSHELRTPMQGVVGMLDVMHANVEEAIAASVAPKSFRLLQDLKENIELVQDSARRAVEAADNVVHAYDLNMETTVSGESFSFKDNKLPVNPYKRRRSISIDWAGHGRPAKRSSRRSDLSPRSEVKNAVQESDKIVYSPAKGRIEEVVGNAVAQRPSLAARRMAPQMIVEGVPPTAVRQTKIRELLHLVINESLHVGKRPESTSSQRTLLGEHIDVHALASNGDTCIKSIEWSVEPTVPEVLYVDERDLAKLISCVFLNAVKFTESGDIKVLTTSSNKTPRYIRINIRDTGTGIPEEFFPSLFKPFAREDDSTTRTRDGLGLGLLVAKGLARKMGGDLLCVHSSTSGPERGSEFEIRIPLNPGGIVSRPSTSHNGSATPLATPPLPLEVNAPTNFAANVAMATVTSHPESLDMMPPPEPVVALDQPVLSIPTIHSASQPSSALHGVGLGKTHPLTFLVAEDNQINRKILVNMLRKLGYRDVYEAYDGREAVRIMQETLLSSYPLPSPMSSPSIQGSDSGIEQSHSPDMDNPGNRKKVKPIDVVLMDLWMPEMDGYEATSKIFEMVDEHCHRLAPINTEPGLVENWDQRSGSDPPSLFNISPKVLAVSADVTDEALNRASQVSSLLPSVLLLVGATRASPHPAQPPQQQPLNNIIEESNTQTNPPNKHDLEHVIDTSPLLSLHRDLVKFESISGNEADVGDFLIQYLQARDFKVEKQIVVPKGPKGQGERFNIYAYPNSTPEPRVLLSSHMDTVPPYIPYSLDLPSSNGSTTDSLNWRDNILIAGRGSVDAKASVASQILAVLEYLQLHPEAPLGLLFVVGEEVDGIGMQYFSQSELNTSPPTVHTVIFGEPTELALVSGHKGSLFFKISAKGKAAHSGYPWLGQSAVSALLPALVKLDTLADIPVEDGGIPGSEKLGKSTINIGRIDAGIASNVVPASAEASVNIRLAYHDVEKVKEIVTKAVDEATNGDENVTIEWGNKGKGHAPIDFDTDVDGFKVMTVNYATDAWYLKFHEGSGGSPEGRVHTYLYGPGSIFVAHGADEAITVRDLEDAVSGYKKLIEAAFERNKV</sequence>
<dbReference type="SUPFAM" id="SSF55874">
    <property type="entry name" value="ATPase domain of HSP90 chaperone/DNA topoisomerase II/histidine kinase"/>
    <property type="match status" value="1"/>
</dbReference>
<dbReference type="Gene3D" id="3.40.630.10">
    <property type="entry name" value="Zn peptidases"/>
    <property type="match status" value="1"/>
</dbReference>
<feature type="compositionally biased region" description="Low complexity" evidence="8">
    <location>
        <begin position="772"/>
        <end position="781"/>
    </location>
</feature>
<keyword evidence="6" id="KW-0862">Zinc</keyword>
<dbReference type="Gene3D" id="1.10.287.130">
    <property type="match status" value="1"/>
</dbReference>
<evidence type="ECO:0000256" key="4">
    <source>
        <dbReference type="ARBA" id="ARBA00022723"/>
    </source>
</evidence>
<dbReference type="EMBL" id="JPOX01000020">
    <property type="protein sequence ID" value="KFX46123.1"/>
    <property type="molecule type" value="Genomic_DNA"/>
</dbReference>
<dbReference type="SMART" id="SM00387">
    <property type="entry name" value="HATPase_c"/>
    <property type="match status" value="1"/>
</dbReference>
<dbReference type="PANTHER" id="PTHR43808">
    <property type="entry name" value="ACETYLORNITHINE DEACETYLASE"/>
    <property type="match status" value="1"/>
</dbReference>
<keyword evidence="4" id="KW-0479">Metal-binding</keyword>
<feature type="compositionally biased region" description="Polar residues" evidence="8">
    <location>
        <begin position="782"/>
        <end position="794"/>
    </location>
</feature>
<evidence type="ECO:0000259" key="9">
    <source>
        <dbReference type="PROSITE" id="PS50109"/>
    </source>
</evidence>
<dbReference type="GO" id="GO:0046872">
    <property type="term" value="F:metal ion binding"/>
    <property type="evidence" value="ECO:0007669"/>
    <property type="project" value="UniProtKB-KW"/>
</dbReference>
<keyword evidence="5" id="KW-0378">Hydrolase</keyword>
<evidence type="ECO:0000256" key="5">
    <source>
        <dbReference type="ARBA" id="ARBA00022801"/>
    </source>
</evidence>
<keyword evidence="11" id="KW-0121">Carboxypeptidase</keyword>
<evidence type="ECO:0000259" key="10">
    <source>
        <dbReference type="PROSITE" id="PS50110"/>
    </source>
</evidence>
<protein>
    <submittedName>
        <fullName evidence="11">Putative carboxypeptidase</fullName>
    </submittedName>
</protein>
<dbReference type="PROSITE" id="PS50110">
    <property type="entry name" value="RESPONSE_REGULATORY"/>
    <property type="match status" value="1"/>
</dbReference>
<evidence type="ECO:0000256" key="1">
    <source>
        <dbReference type="ARBA" id="ARBA00001947"/>
    </source>
</evidence>
<feature type="region of interest" description="Disordered" evidence="8">
    <location>
        <begin position="226"/>
        <end position="254"/>
    </location>
</feature>
<comment type="cofactor">
    <cofactor evidence="1">
        <name>Zn(2+)</name>
        <dbReference type="ChEBI" id="CHEBI:29105"/>
    </cofactor>
</comment>
<reference key="1">
    <citation type="journal article" date="2014" name="PLoS Genet.">
        <title>Signature Gene Expression Reveals Novel Clues to the Molecular Mechanisms of Dimorphic Transition in Penicillium marneffei.</title>
        <authorList>
            <person name="Yang E."/>
            <person name="Wang G."/>
            <person name="Cai J."/>
            <person name="Woo P.C."/>
            <person name="Lau S.K."/>
            <person name="Yuen K.-Y."/>
            <person name="Chow W.-N."/>
            <person name="Lin X."/>
        </authorList>
    </citation>
    <scope>NUCLEOTIDE SEQUENCE [LARGE SCALE GENOMIC DNA]</scope>
    <source>
        <strain>PM1</strain>
    </source>
</reference>
<dbReference type="InterPro" id="IPR004358">
    <property type="entry name" value="Sig_transdc_His_kin-like_C"/>
</dbReference>
<dbReference type="PROSITE" id="PS00758">
    <property type="entry name" value="ARGE_DAPE_CPG2_1"/>
    <property type="match status" value="1"/>
</dbReference>
<evidence type="ECO:0000256" key="8">
    <source>
        <dbReference type="SAM" id="MobiDB-lite"/>
    </source>
</evidence>
<evidence type="ECO:0000256" key="7">
    <source>
        <dbReference type="PROSITE-ProRule" id="PRU00169"/>
    </source>
</evidence>
<dbReference type="InterPro" id="IPR011006">
    <property type="entry name" value="CheY-like_superfamily"/>
</dbReference>
<dbReference type="SUPFAM" id="SSF53187">
    <property type="entry name" value="Zn-dependent exopeptidases"/>
    <property type="match status" value="1"/>
</dbReference>
<dbReference type="GO" id="GO:0004180">
    <property type="term" value="F:carboxypeptidase activity"/>
    <property type="evidence" value="ECO:0007669"/>
    <property type="project" value="UniProtKB-KW"/>
</dbReference>
<dbReference type="InterPro" id="IPR002933">
    <property type="entry name" value="Peptidase_M20"/>
</dbReference>
<feature type="domain" description="Response regulatory" evidence="10">
    <location>
        <begin position="724"/>
        <end position="924"/>
    </location>
</feature>
<dbReference type="PROSITE" id="PS50109">
    <property type="entry name" value="HIS_KIN"/>
    <property type="match status" value="1"/>
</dbReference>
<gene>
    <name evidence="11" type="ORF">GQ26_0201050</name>
</gene>
<comment type="similarity">
    <text evidence="2">Belongs to the peptidase M20A family.</text>
</comment>
<dbReference type="Gene3D" id="3.30.565.10">
    <property type="entry name" value="Histidine kinase-like ATPase, C-terminal domain"/>
    <property type="match status" value="1"/>
</dbReference>
<comment type="caution">
    <text evidence="11">The sequence shown here is derived from an EMBL/GenBank/DDBJ whole genome shotgun (WGS) entry which is preliminary data.</text>
</comment>
<dbReference type="Pfam" id="PF02518">
    <property type="entry name" value="HATPase_c"/>
    <property type="match status" value="1"/>
</dbReference>
<accession>A0A093V1S0</accession>
<dbReference type="CDD" id="cd05652">
    <property type="entry name" value="M20_ArgE_DapE-like_fungal"/>
    <property type="match status" value="1"/>
</dbReference>
<evidence type="ECO:0000256" key="3">
    <source>
        <dbReference type="ARBA" id="ARBA00022553"/>
    </source>
</evidence>
<dbReference type="HOGENOM" id="CLU_005360_0_0_1"/>
<dbReference type="CDD" id="cd00082">
    <property type="entry name" value="HisKA"/>
    <property type="match status" value="1"/>
</dbReference>
<dbReference type="PRINTS" id="PR00344">
    <property type="entry name" value="BCTRLSENSOR"/>
</dbReference>
<dbReference type="InterPro" id="IPR003661">
    <property type="entry name" value="HisK_dim/P_dom"/>
</dbReference>
<feature type="compositionally biased region" description="Basic and acidic residues" evidence="8">
    <location>
        <begin position="384"/>
        <end position="394"/>
    </location>
</feature>
<dbReference type="InterPro" id="IPR050072">
    <property type="entry name" value="Peptidase_M20A"/>
</dbReference>
<dbReference type="EMBL" id="JPOX01000020">
    <property type="protein sequence ID" value="KFX46125.1"/>
    <property type="molecule type" value="Genomic_DNA"/>
</dbReference>
<dbReference type="Pfam" id="PF01546">
    <property type="entry name" value="Peptidase_M20"/>
    <property type="match status" value="1"/>
</dbReference>
<feature type="region of interest" description="Disordered" evidence="8">
    <location>
        <begin position="373"/>
        <end position="395"/>
    </location>
</feature>
<reference evidence="11" key="2">
    <citation type="journal article" date="2014" name="PLoS Genet.">
        <title>Signature gene expression reveals novel clues to the molecular mechanisms of dimorphic transition in Penicillium marneffei.</title>
        <authorList>
            <person name="Yang E."/>
            <person name="Wang G."/>
            <person name="Cai J."/>
            <person name="Woo P.C."/>
            <person name="Lau S.K."/>
            <person name="Yuen K.-Y."/>
            <person name="Chow W.-N."/>
            <person name="Lin X."/>
        </authorList>
    </citation>
    <scope>NUCLEOTIDE SEQUENCE</scope>
    <source>
        <strain evidence="11">PM1</strain>
    </source>
</reference>
<dbReference type="InterPro" id="IPR036890">
    <property type="entry name" value="HATPase_C_sf"/>
</dbReference>
<name>A0A093V1S0_TALMA</name>
<dbReference type="SUPFAM" id="SSF55031">
    <property type="entry name" value="Bacterial exopeptidase dimerisation domain"/>
    <property type="match status" value="1"/>
</dbReference>
<dbReference type="SUPFAM" id="SSF52172">
    <property type="entry name" value="CheY-like"/>
    <property type="match status" value="1"/>
</dbReference>
<evidence type="ECO:0000256" key="2">
    <source>
        <dbReference type="ARBA" id="ARBA00006247"/>
    </source>
</evidence>
<feature type="modified residue" description="4-aspartylphosphate" evidence="7">
    <location>
        <position position="815"/>
    </location>
</feature>
<evidence type="ECO:0000313" key="11">
    <source>
        <dbReference type="EMBL" id="KFX46125.1"/>
    </source>
</evidence>
<dbReference type="InterPro" id="IPR001789">
    <property type="entry name" value="Sig_transdc_resp-reg_receiver"/>
</dbReference>
<dbReference type="PANTHER" id="PTHR43808:SF8">
    <property type="entry name" value="PEPTIDASE M20 DIMERISATION DOMAIN-CONTAINING PROTEIN"/>
    <property type="match status" value="1"/>
</dbReference>
<dbReference type="eggNOG" id="KOG0519">
    <property type="taxonomic scope" value="Eukaryota"/>
</dbReference>